<evidence type="ECO:0000313" key="2">
    <source>
        <dbReference type="Proteomes" id="UP000198814"/>
    </source>
</evidence>
<organism evidence="1 2">
    <name type="scientific">Nitrosomonas oligotropha</name>
    <dbReference type="NCBI Taxonomy" id="42354"/>
    <lineage>
        <taxon>Bacteria</taxon>
        <taxon>Pseudomonadati</taxon>
        <taxon>Pseudomonadota</taxon>
        <taxon>Betaproteobacteria</taxon>
        <taxon>Nitrosomonadales</taxon>
        <taxon>Nitrosomonadaceae</taxon>
        <taxon>Nitrosomonas</taxon>
    </lineage>
</organism>
<evidence type="ECO:0000313" key="1">
    <source>
        <dbReference type="EMBL" id="SEO50156.1"/>
    </source>
</evidence>
<accession>A0A1H8Q7X1</accession>
<dbReference type="EMBL" id="FODO01000011">
    <property type="protein sequence ID" value="SEO50156.1"/>
    <property type="molecule type" value="Genomic_DNA"/>
</dbReference>
<dbReference type="AlphaFoldDB" id="A0A1H8Q7X1"/>
<dbReference type="RefSeq" id="WP_090318198.1">
    <property type="nucleotide sequence ID" value="NZ_FNOE01000009.1"/>
</dbReference>
<keyword evidence="2" id="KW-1185">Reference proteome</keyword>
<reference evidence="2" key="1">
    <citation type="submission" date="2016-10" db="EMBL/GenBank/DDBJ databases">
        <authorList>
            <person name="Varghese N."/>
            <person name="Submissions S."/>
        </authorList>
    </citation>
    <scope>NUCLEOTIDE SEQUENCE [LARGE SCALE GENOMIC DNA]</scope>
    <source>
        <strain evidence="2">Nm76</strain>
    </source>
</reference>
<protein>
    <submittedName>
        <fullName evidence="1">ParD-like antitoxin of type II toxin-antitoxin system</fullName>
    </submittedName>
</protein>
<gene>
    <name evidence="1" type="ORF">SAMN05216333_11133</name>
</gene>
<dbReference type="InterPro" id="IPR021831">
    <property type="entry name" value="ParD-like"/>
</dbReference>
<dbReference type="Pfam" id="PF11903">
    <property type="entry name" value="ParD_like"/>
    <property type="match status" value="1"/>
</dbReference>
<proteinExistence type="predicted"/>
<dbReference type="Proteomes" id="UP000198814">
    <property type="component" value="Unassembled WGS sequence"/>
</dbReference>
<sequence length="138" mass="15058">MAKAASPIRLQDDLMQAAALTAERFHRSTAEQIEYWAEMGRNVDHMLNPDDLLAISAGLAKITVEPVSSEPVDPTGIFQSLEDDRASGILPQTVSGSVLKYQVSLAHPGYLEQIHPDGRIQTGKFQDGEFIPIDASQL</sequence>
<dbReference type="STRING" id="42354.SAMN05216333_11133"/>
<name>A0A1H8Q7X1_9PROT</name>
<dbReference type="OrthoDB" id="5422561at2"/>